<dbReference type="GO" id="GO:0004373">
    <property type="term" value="F:alpha-1,4-glucan glucosyltransferase (UDP-glucose donor) activity"/>
    <property type="evidence" value="ECO:0007669"/>
    <property type="project" value="InterPro"/>
</dbReference>
<sequence>MRTLFVASEIAPWIKTGGLGDVAAALPPALAAQGVDVRVLVPRYPALREAFPEAAEVARIGVSGELGGDFPGCALFEAIAPSGLIFWLLDHPPWFDRAGNPYLGPEGGDWLDNHRRFGLLSRVAAWLGSEANFLSWRPDILHCSDWQTALAPAYLNLLPGGRAKSVMTIHNLAFQGLFDRIALKELGLPESAWAPEGIEYYGLLSFLKAGLQFADRITTVSPTYAREICTDEKGMGLGGLLRHRSDRLTGILNGIDTAVWDPACDPYLATPYDADRLDAKAANKAALQVELGLERRDHLPLLAVVSRLTEQKGLDLLPEIAAALADLPVQLAVLGSGARRMEDTFRDMAEKRPGQFAVKIGFDEGLAHRIEAGADIFLMPSRFEPCGLNQMYSLRYGTPPVVRATGGLADTVIDGVNGFSFTEPTPEALIKTIRRAVAAWADKSCWRRMQEDGMSRDFGWTKPARQYADLYASLC</sequence>
<dbReference type="NCBIfam" id="TIGR02095">
    <property type="entry name" value="glgA"/>
    <property type="match status" value="1"/>
</dbReference>
<dbReference type="EMBL" id="CP107246">
    <property type="protein sequence ID" value="WIM04544.1"/>
    <property type="molecule type" value="Genomic_DNA"/>
</dbReference>
<dbReference type="Gene3D" id="3.40.50.2000">
    <property type="entry name" value="Glycogen Phosphorylase B"/>
    <property type="match status" value="2"/>
</dbReference>
<dbReference type="HAMAP" id="MF_00484">
    <property type="entry name" value="Glycogen_synth"/>
    <property type="match status" value="1"/>
</dbReference>
<dbReference type="Pfam" id="PF00534">
    <property type="entry name" value="Glycos_transf_1"/>
    <property type="match status" value="1"/>
</dbReference>
<evidence type="ECO:0000259" key="10">
    <source>
        <dbReference type="Pfam" id="PF08323"/>
    </source>
</evidence>
<dbReference type="InterPro" id="IPR013534">
    <property type="entry name" value="Starch_synth_cat_dom"/>
</dbReference>
<keyword evidence="5 8" id="KW-0328">Glycosyltransferase</keyword>
<dbReference type="CDD" id="cd03791">
    <property type="entry name" value="GT5_Glycogen_synthase_DULL1-like"/>
    <property type="match status" value="1"/>
</dbReference>
<evidence type="ECO:0000256" key="1">
    <source>
        <dbReference type="ARBA" id="ARBA00001478"/>
    </source>
</evidence>
<evidence type="ECO:0000259" key="9">
    <source>
        <dbReference type="Pfam" id="PF00534"/>
    </source>
</evidence>
<evidence type="ECO:0000256" key="6">
    <source>
        <dbReference type="ARBA" id="ARBA00022679"/>
    </source>
</evidence>
<dbReference type="InterPro" id="IPR001296">
    <property type="entry name" value="Glyco_trans_1"/>
</dbReference>
<name>A0AA49IXC0_9PROT</name>
<organism evidence="11">
    <name type="scientific">Candidatus Nitricoxidivorans perseverans</name>
    <dbReference type="NCBI Taxonomy" id="2975601"/>
    <lineage>
        <taxon>Bacteria</taxon>
        <taxon>Pseudomonadati</taxon>
        <taxon>Pseudomonadota</taxon>
        <taxon>Betaproteobacteria</taxon>
        <taxon>Nitrosomonadales</taxon>
        <taxon>Sterolibacteriaceae</taxon>
        <taxon>Candidatus Nitricoxidivorans</taxon>
    </lineage>
</organism>
<dbReference type="SUPFAM" id="SSF53756">
    <property type="entry name" value="UDP-Glycosyltransferase/glycogen phosphorylase"/>
    <property type="match status" value="1"/>
</dbReference>
<evidence type="ECO:0000256" key="3">
    <source>
        <dbReference type="ARBA" id="ARBA00004964"/>
    </source>
</evidence>
<dbReference type="PANTHER" id="PTHR45825:SF11">
    <property type="entry name" value="ALPHA AMYLASE DOMAIN-CONTAINING PROTEIN"/>
    <property type="match status" value="1"/>
</dbReference>
<evidence type="ECO:0000313" key="11">
    <source>
        <dbReference type="EMBL" id="WIM04544.1"/>
    </source>
</evidence>
<dbReference type="InterPro" id="IPR011835">
    <property type="entry name" value="GS/SS"/>
</dbReference>
<dbReference type="Proteomes" id="UP001234916">
    <property type="component" value="Chromosome"/>
</dbReference>
<dbReference type="AlphaFoldDB" id="A0AA49IXC0"/>
<evidence type="ECO:0000256" key="8">
    <source>
        <dbReference type="HAMAP-Rule" id="MF_00484"/>
    </source>
</evidence>
<dbReference type="GO" id="GO:0005978">
    <property type="term" value="P:glycogen biosynthetic process"/>
    <property type="evidence" value="ECO:0007669"/>
    <property type="project" value="UniProtKB-UniRule"/>
</dbReference>
<feature type="domain" description="Glycosyl transferase family 1" evidence="9">
    <location>
        <begin position="298"/>
        <end position="438"/>
    </location>
</feature>
<accession>A0AA49IXC0</accession>
<comment type="pathway">
    <text evidence="3 8">Glycan biosynthesis; glycogen biosynthesis.</text>
</comment>
<proteinExistence type="inferred from homology"/>
<comment type="catalytic activity">
    <reaction evidence="1 8">
        <text>[(1-&gt;4)-alpha-D-glucosyl](n) + ADP-alpha-D-glucose = [(1-&gt;4)-alpha-D-glucosyl](n+1) + ADP + H(+)</text>
        <dbReference type="Rhea" id="RHEA:18189"/>
        <dbReference type="Rhea" id="RHEA-COMP:9584"/>
        <dbReference type="Rhea" id="RHEA-COMP:9587"/>
        <dbReference type="ChEBI" id="CHEBI:15378"/>
        <dbReference type="ChEBI" id="CHEBI:15444"/>
        <dbReference type="ChEBI" id="CHEBI:57498"/>
        <dbReference type="ChEBI" id="CHEBI:456216"/>
        <dbReference type="EC" id="2.4.1.21"/>
    </reaction>
</comment>
<protein>
    <recommendedName>
        <fullName evidence="8">Glycogen synthase</fullName>
        <ecNumber evidence="8">2.4.1.21</ecNumber>
    </recommendedName>
    <alternativeName>
        <fullName evidence="8">Starch [bacterial glycogen] synthase</fullName>
    </alternativeName>
</protein>
<comment type="similarity">
    <text evidence="4 8">Belongs to the glycosyltransferase 1 family. Bacterial/plant glycogen synthase subfamily.</text>
</comment>
<evidence type="ECO:0000256" key="7">
    <source>
        <dbReference type="ARBA" id="ARBA00023056"/>
    </source>
</evidence>
<evidence type="ECO:0000256" key="5">
    <source>
        <dbReference type="ARBA" id="ARBA00022676"/>
    </source>
</evidence>
<reference evidence="11" key="1">
    <citation type="journal article" date="2023" name="Nat. Microbiol.">
        <title>Enrichment and characterization of a nitric oxide-reducing microbial community in a continuous bioreactor.</title>
        <authorList>
            <person name="Garrido-Amador P."/>
            <person name="Stortenbeker N."/>
            <person name="Wessels H.J.C.T."/>
            <person name="Speth D.R."/>
            <person name="Garcia-Heredia I."/>
            <person name="Kartal B."/>
        </authorList>
    </citation>
    <scope>NUCLEOTIDE SEQUENCE</scope>
    <source>
        <strain evidence="11">MAG1</strain>
    </source>
</reference>
<dbReference type="GO" id="GO:0009011">
    <property type="term" value="F:alpha-1,4-glucan glucosyltransferase (ADP-glucose donor) activity"/>
    <property type="evidence" value="ECO:0007669"/>
    <property type="project" value="UniProtKB-UniRule"/>
</dbReference>
<keyword evidence="7 8" id="KW-0320">Glycogen biosynthesis</keyword>
<dbReference type="Pfam" id="PF08323">
    <property type="entry name" value="Glyco_transf_5"/>
    <property type="match status" value="1"/>
</dbReference>
<gene>
    <name evidence="8 11" type="primary">glgA</name>
    <name evidence="11" type="ORF">OHM77_07435</name>
</gene>
<keyword evidence="6 8" id="KW-0808">Transferase</keyword>
<dbReference type="EC" id="2.4.1.21" evidence="8"/>
<evidence type="ECO:0000256" key="4">
    <source>
        <dbReference type="ARBA" id="ARBA00010281"/>
    </source>
</evidence>
<dbReference type="NCBIfam" id="NF001899">
    <property type="entry name" value="PRK00654.1-2"/>
    <property type="match status" value="1"/>
</dbReference>
<dbReference type="KEGG" id="npv:OHM77_07435"/>
<feature type="binding site" evidence="8">
    <location>
        <position position="15"/>
    </location>
    <ligand>
        <name>ADP-alpha-D-glucose</name>
        <dbReference type="ChEBI" id="CHEBI:57498"/>
    </ligand>
</feature>
<evidence type="ECO:0000256" key="2">
    <source>
        <dbReference type="ARBA" id="ARBA00002764"/>
    </source>
</evidence>
<comment type="function">
    <text evidence="2 8">Synthesizes alpha-1,4-glucan chains using ADP-glucose.</text>
</comment>
<feature type="domain" description="Starch synthase catalytic" evidence="10">
    <location>
        <begin position="3"/>
        <end position="243"/>
    </location>
</feature>
<dbReference type="PANTHER" id="PTHR45825">
    <property type="entry name" value="GRANULE-BOUND STARCH SYNTHASE 1, CHLOROPLASTIC/AMYLOPLASTIC"/>
    <property type="match status" value="1"/>
</dbReference>